<dbReference type="Proteomes" id="UP000215086">
    <property type="component" value="Chromosome"/>
</dbReference>
<dbReference type="Pfam" id="PF04734">
    <property type="entry name" value="Ceramidase_alk"/>
    <property type="match status" value="1"/>
</dbReference>
<dbReference type="InterPro" id="IPR031329">
    <property type="entry name" value="NEUT/ALK_ceramidase_N"/>
</dbReference>
<organism evidence="2 3">
    <name type="scientific">Thermogutta terrifontis</name>
    <dbReference type="NCBI Taxonomy" id="1331910"/>
    <lineage>
        <taxon>Bacteria</taxon>
        <taxon>Pseudomonadati</taxon>
        <taxon>Planctomycetota</taxon>
        <taxon>Planctomycetia</taxon>
        <taxon>Pirellulales</taxon>
        <taxon>Thermoguttaceae</taxon>
        <taxon>Thermogutta</taxon>
    </lineage>
</organism>
<dbReference type="EMBL" id="CP018477">
    <property type="protein sequence ID" value="ASV75297.1"/>
    <property type="molecule type" value="Genomic_DNA"/>
</dbReference>
<protein>
    <submittedName>
        <fullName evidence="2">Alkaline ceramidase domain protein</fullName>
    </submittedName>
</protein>
<dbReference type="AlphaFoldDB" id="A0A286RH70"/>
<dbReference type="KEGG" id="ttf:THTE_2695"/>
<keyword evidence="3" id="KW-1185">Reference proteome</keyword>
<sequence length="479" mass="52836">MMRRFASFALIGAAVLVGVLGGLSGPAILAFEGVGRTWRAGVARQVITPPVGQWMAGYAARERPSEGKIHDLWLKALVLEDQKGHRAVLITADLLGFPRHVSEKICQELHEQLRLERDQIMLAASHTHCGPVLENALYDIYPLDEAQKELITRYTRQLEQGAVATVKHAFQTLRPATLSAFESEAHFAVNRRNNKESEVPTLLARGEEPRGPVNHRVPGFWVMDTSGKPLAVVFGYACHATTLAIYQWCGDYPGFAQLSVEKAMPGVTAMFFAGCGADQNPIPRRSIELCQKYGDQLASAVLSTWGKAGQTLTPKLKTAFTTVDLRFELVDDTALKRAVQAGGYQARWANRLLAEKAAGKQWADTYPYLVQVWRLGDDHYWVALGGEVVVDYVNILQNTVAPTIWVAGYANDVMAYIPSRRVWEEGGYESGAFAVYGLPATRWEPEIEQKILAAVQSLITELKTAEPRAGRLPASNHAQ</sequence>
<proteinExistence type="predicted"/>
<reference evidence="2 3" key="1">
    <citation type="journal article" name="Front. Microbiol.">
        <title>Sugar Metabolism of the First Thermophilic Planctomycete Thermogutta terrifontis: Comparative Genomic and Transcriptomic Approaches.</title>
        <authorList>
            <person name="Elcheninov A.G."/>
            <person name="Menzel P."/>
            <person name="Gudbergsdottir S.R."/>
            <person name="Slesarev A.I."/>
            <person name="Kadnikov V.V."/>
            <person name="Krogh A."/>
            <person name="Bonch-Osmolovskaya E.A."/>
            <person name="Peng X."/>
            <person name="Kublanov I.V."/>
        </authorList>
    </citation>
    <scope>NUCLEOTIDE SEQUENCE [LARGE SCALE GENOMIC DNA]</scope>
    <source>
        <strain evidence="2 3">R1</strain>
    </source>
</reference>
<evidence type="ECO:0000313" key="3">
    <source>
        <dbReference type="Proteomes" id="UP000215086"/>
    </source>
</evidence>
<gene>
    <name evidence="2" type="ORF">THTE_2695</name>
</gene>
<evidence type="ECO:0000313" key="2">
    <source>
        <dbReference type="EMBL" id="ASV75297.1"/>
    </source>
</evidence>
<accession>A0A286RH70</accession>
<evidence type="ECO:0000259" key="1">
    <source>
        <dbReference type="Pfam" id="PF04734"/>
    </source>
</evidence>
<dbReference type="OrthoDB" id="264270at2"/>
<name>A0A286RH70_9BACT</name>
<feature type="domain" description="Neutral/alkaline non-lysosomal ceramidase N-terminal" evidence="1">
    <location>
        <begin position="39"/>
        <end position="267"/>
    </location>
</feature>
<dbReference type="RefSeq" id="WP_157732024.1">
    <property type="nucleotide sequence ID" value="NZ_CP018477.1"/>
</dbReference>